<evidence type="ECO:0000313" key="2">
    <source>
        <dbReference type="EMBL" id="PHO18916.1"/>
    </source>
</evidence>
<keyword evidence="3" id="KW-1185">Reference proteome</keyword>
<dbReference type="Proteomes" id="UP000262712">
    <property type="component" value="Chromosome"/>
</dbReference>
<dbReference type="EC" id="2.3.1.234" evidence="1"/>
<reference evidence="2 3" key="1">
    <citation type="submission" date="2017-09" db="EMBL/GenBank/DDBJ databases">
        <title>Arcobacter canalis sp. nov., a new species isolated from a water canal contaminated with urban sewage.</title>
        <authorList>
            <person name="Perez-Cataluna A."/>
            <person name="Salas-Masso N."/>
            <person name="Figueras M.J."/>
        </authorList>
    </citation>
    <scope>NUCLEOTIDE SEQUENCE [LARGE SCALE GENOMIC DNA]</scope>
    <source>
        <strain evidence="2 3">F98-3</strain>
    </source>
</reference>
<organism evidence="2 3">
    <name type="scientific">Malaciobacter molluscorum LMG 25693</name>
    <dbReference type="NCBI Taxonomy" id="870501"/>
    <lineage>
        <taxon>Bacteria</taxon>
        <taxon>Pseudomonadati</taxon>
        <taxon>Campylobacterota</taxon>
        <taxon>Epsilonproteobacteria</taxon>
        <taxon>Campylobacterales</taxon>
        <taxon>Arcobacteraceae</taxon>
        <taxon>Malaciobacter</taxon>
    </lineage>
</organism>
<accession>A0A2G1DKR4</accession>
<dbReference type="RefSeq" id="WP_099341674.1">
    <property type="nucleotide sequence ID" value="NZ_CP032098.1"/>
</dbReference>
<evidence type="ECO:0000313" key="1">
    <source>
        <dbReference type="EMBL" id="AXX91331.1"/>
    </source>
</evidence>
<name>A0A2G1DKR4_9BACT</name>
<dbReference type="SUPFAM" id="SSF53067">
    <property type="entry name" value="Actin-like ATPase domain"/>
    <property type="match status" value="1"/>
</dbReference>
<dbReference type="EMBL" id="CP032098">
    <property type="protein sequence ID" value="AXX91331.1"/>
    <property type="molecule type" value="Genomic_DNA"/>
</dbReference>
<sequence>MIDIFVISISNPLLIGIYENNKLTKHITKEGKTSDILPLLFDDILKKYKNINGLYFVNAPGSYMAIKVSYIFLKTLSISKNIPLYATNGFNFNDNSPIKALGKKYFINKNGTIKVDFLDNDTKIHDFKLPNNLDKKLFDEKNTLPEYNLPAV</sequence>
<reference evidence="1 4" key="2">
    <citation type="submission" date="2018-08" db="EMBL/GenBank/DDBJ databases">
        <title>Complete genome of the Arcobacter molluscorum type strain LMG 25693.</title>
        <authorList>
            <person name="Miller W.G."/>
            <person name="Yee E."/>
            <person name="Bono J.L."/>
        </authorList>
    </citation>
    <scope>NUCLEOTIDE SEQUENCE [LARGE SCALE GENOMIC DNA]</scope>
    <source>
        <strain evidence="1 4">CECT 7696</strain>
    </source>
</reference>
<dbReference type="Gene3D" id="3.30.420.40">
    <property type="match status" value="1"/>
</dbReference>
<protein>
    <submittedName>
        <fullName evidence="1">N6-L-threonylcarbamoyladenine synthase, TsaB subunit</fullName>
        <ecNumber evidence="1">2.3.1.234</ecNumber>
    </submittedName>
</protein>
<dbReference type="Proteomes" id="UP000221222">
    <property type="component" value="Unassembled WGS sequence"/>
</dbReference>
<keyword evidence="1" id="KW-0808">Transferase</keyword>
<keyword evidence="1" id="KW-0012">Acyltransferase</keyword>
<gene>
    <name evidence="1" type="primary">tsaB</name>
    <name evidence="1" type="ORF">AMOL_0315</name>
    <name evidence="2" type="ORF">CPU12_03390</name>
</gene>
<evidence type="ECO:0000313" key="4">
    <source>
        <dbReference type="Proteomes" id="UP000262712"/>
    </source>
</evidence>
<dbReference type="EMBL" id="NXFY01000003">
    <property type="protein sequence ID" value="PHO18916.1"/>
    <property type="molecule type" value="Genomic_DNA"/>
</dbReference>
<dbReference type="AlphaFoldDB" id="A0A2G1DKR4"/>
<evidence type="ECO:0000313" key="3">
    <source>
        <dbReference type="Proteomes" id="UP000221222"/>
    </source>
</evidence>
<dbReference type="InterPro" id="IPR043129">
    <property type="entry name" value="ATPase_NBD"/>
</dbReference>
<dbReference type="KEGG" id="amol:AMOL_0315"/>
<proteinExistence type="predicted"/>
<dbReference type="GO" id="GO:0061711">
    <property type="term" value="F:tRNA N(6)-L-threonylcarbamoyladenine synthase activity"/>
    <property type="evidence" value="ECO:0007669"/>
    <property type="project" value="UniProtKB-EC"/>
</dbReference>